<protein>
    <submittedName>
        <fullName evidence="2">Uncharacterized protein</fullName>
    </submittedName>
</protein>
<feature type="region of interest" description="Disordered" evidence="1">
    <location>
        <begin position="150"/>
        <end position="234"/>
    </location>
</feature>
<keyword evidence="3" id="KW-1185">Reference proteome</keyword>
<reference evidence="2" key="1">
    <citation type="submission" date="2020-01" db="EMBL/GenBank/DDBJ databases">
        <title>Genome Sequencing of Three Apophysomyces-Like Fungal Strains Confirms a Novel Fungal Genus in the Mucoromycota with divergent Burkholderia-like Endosymbiotic Bacteria.</title>
        <authorList>
            <person name="Stajich J.E."/>
            <person name="Macias A.M."/>
            <person name="Carter-House D."/>
            <person name="Lovett B."/>
            <person name="Kasson L.R."/>
            <person name="Berry K."/>
            <person name="Grigoriev I."/>
            <person name="Chang Y."/>
            <person name="Spatafora J."/>
            <person name="Kasson M.T."/>
        </authorList>
    </citation>
    <scope>NUCLEOTIDE SEQUENCE</scope>
    <source>
        <strain evidence="2">NRRL A-21654</strain>
    </source>
</reference>
<feature type="compositionally biased region" description="Polar residues" evidence="1">
    <location>
        <begin position="106"/>
        <end position="116"/>
    </location>
</feature>
<feature type="region of interest" description="Disordered" evidence="1">
    <location>
        <begin position="1"/>
        <end position="70"/>
    </location>
</feature>
<feature type="region of interest" description="Disordered" evidence="1">
    <location>
        <begin position="94"/>
        <end position="119"/>
    </location>
</feature>
<dbReference type="EMBL" id="JABAYA010000134">
    <property type="protein sequence ID" value="KAF7723963.1"/>
    <property type="molecule type" value="Genomic_DNA"/>
</dbReference>
<feature type="compositionally biased region" description="Basic and acidic residues" evidence="1">
    <location>
        <begin position="33"/>
        <end position="42"/>
    </location>
</feature>
<dbReference type="AlphaFoldDB" id="A0A8H7BNZ2"/>
<evidence type="ECO:0000313" key="2">
    <source>
        <dbReference type="EMBL" id="KAF7723963.1"/>
    </source>
</evidence>
<dbReference type="Proteomes" id="UP000605846">
    <property type="component" value="Unassembled WGS sequence"/>
</dbReference>
<name>A0A8H7BNZ2_9FUNG</name>
<organism evidence="2 3">
    <name type="scientific">Apophysomyces ossiformis</name>
    <dbReference type="NCBI Taxonomy" id="679940"/>
    <lineage>
        <taxon>Eukaryota</taxon>
        <taxon>Fungi</taxon>
        <taxon>Fungi incertae sedis</taxon>
        <taxon>Mucoromycota</taxon>
        <taxon>Mucoromycotina</taxon>
        <taxon>Mucoromycetes</taxon>
        <taxon>Mucorales</taxon>
        <taxon>Mucorineae</taxon>
        <taxon>Mucoraceae</taxon>
        <taxon>Apophysomyces</taxon>
    </lineage>
</organism>
<accession>A0A8H7BNZ2</accession>
<sequence length="234" mass="25812">MQRIQKQRTVLPTQTFRKGEVHSLDNGLPSPPVDDHHQHFDKMSPSSCSDDEVSVDMATPSSSHDWDEESIRQKIKSLQEEKHRLFLAMKDLLSPKAHEPPKENEQVQPKSSTAIAATSETNITAVTTATAAIERTTTPTAAAESVTIATASETAATPKIPASTVTTTAATVASTNVATGERQKEKRSTRSHSRQGRGVARSRSPRRYFDSRSPGRQPSFRFSRPLADRHIPRY</sequence>
<proteinExistence type="predicted"/>
<comment type="caution">
    <text evidence="2">The sequence shown here is derived from an EMBL/GenBank/DDBJ whole genome shotgun (WGS) entry which is preliminary data.</text>
</comment>
<feature type="compositionally biased region" description="Low complexity" evidence="1">
    <location>
        <begin position="162"/>
        <end position="179"/>
    </location>
</feature>
<feature type="compositionally biased region" description="Polar residues" evidence="1">
    <location>
        <begin position="7"/>
        <end position="16"/>
    </location>
</feature>
<dbReference type="OrthoDB" id="2286979at2759"/>
<gene>
    <name evidence="2" type="ORF">EC973_001479</name>
</gene>
<evidence type="ECO:0000256" key="1">
    <source>
        <dbReference type="SAM" id="MobiDB-lite"/>
    </source>
</evidence>
<feature type="compositionally biased region" description="Basic and acidic residues" evidence="1">
    <location>
        <begin position="96"/>
        <end position="105"/>
    </location>
</feature>
<evidence type="ECO:0000313" key="3">
    <source>
        <dbReference type="Proteomes" id="UP000605846"/>
    </source>
</evidence>